<proteinExistence type="predicted"/>
<keyword evidence="2" id="KW-0812">Transmembrane</keyword>
<sequence>NKAPADTIGYISELKTLPGENKIVSNFTQIFLKDTGNKLHNKSDHDVTGTDHSQSESDKGDNLTEVESHYIYKDHEVSSFDSHTKLHLYERAQSRIPNLRNSIIQIPFFSSHQKDFVTYPFNKRDFMVGVMLESVFTNNAYYIRSTAIMYTNLPKFKDFLLPIPSKDVNTSGKVTSLRRSIVGIDKKSIWREVEQSQDPSFIVSTDEYFKDVMLYEKTFNSFSSLLRTLKKYIPQIHEDPEGKKFVFTYKIKPKPESVINFLTRAISVSGCIQIAKPNSSYLESQNMSAGNFGSKSQTFASLHAQEQGNTELHVSEFLYTDKLFNAFGGRIFEPGNTFLPFKLFESRKKETTLQNNTHSKHFTPTTALSRNSSCALSGPTVNSAQTVSSMTARSNLSDFAFPANHEHPKHSLPKSSPTNSQFSTYTANSNHHGIHEKMLLQNSEPQLSRLFAFTKVPSTFSEQKNYQIIYHQHGTSAVSEPLTKSQTDTTITTEQRNGQIKTLMLHKKKPSLIQLFTPQKKSKHESLPPLLNQKKPNSTCNISTLLSKYVPFNLNNSKEKAGIQYVSPIANNYNSTIRASGPGPGPDPNLILSRSNPELNFEQNKMKKDIVSDNPEADYSSFPITQIESFLCMVYQITRVENPSGLIEHGIASIFNYLYKKYNSPTRSSNSNQRLLFTGPYFVVSVACFCLLALIYALKSS</sequence>
<evidence type="ECO:0000256" key="1">
    <source>
        <dbReference type="SAM" id="MobiDB-lite"/>
    </source>
</evidence>
<reference evidence="3 4" key="1">
    <citation type="journal article" date="2018" name="MBio">
        <title>Comparative Genomics Reveals the Core Gene Toolbox for the Fungus-Insect Symbiosis.</title>
        <authorList>
            <person name="Wang Y."/>
            <person name="Stata M."/>
            <person name="Wang W."/>
            <person name="Stajich J.E."/>
            <person name="White M.M."/>
            <person name="Moncalvo J.M."/>
        </authorList>
    </citation>
    <scope>NUCLEOTIDE SEQUENCE [LARGE SCALE GENOMIC DNA]</scope>
    <source>
        <strain evidence="3 4">SC-DP-2</strain>
    </source>
</reference>
<organism evidence="3 4">
    <name type="scientific">Smittium megazygosporum</name>
    <dbReference type="NCBI Taxonomy" id="133381"/>
    <lineage>
        <taxon>Eukaryota</taxon>
        <taxon>Fungi</taxon>
        <taxon>Fungi incertae sedis</taxon>
        <taxon>Zoopagomycota</taxon>
        <taxon>Kickxellomycotina</taxon>
        <taxon>Harpellomycetes</taxon>
        <taxon>Harpellales</taxon>
        <taxon>Legeriomycetaceae</taxon>
        <taxon>Smittium</taxon>
    </lineage>
</organism>
<name>A0A2T9Z7Q4_9FUNG</name>
<keyword evidence="2" id="KW-0472">Membrane</keyword>
<keyword evidence="2" id="KW-1133">Transmembrane helix</keyword>
<feature type="transmembrane region" description="Helical" evidence="2">
    <location>
        <begin position="675"/>
        <end position="698"/>
    </location>
</feature>
<comment type="caution">
    <text evidence="3">The sequence shown here is derived from an EMBL/GenBank/DDBJ whole genome shotgun (WGS) entry which is preliminary data.</text>
</comment>
<dbReference type="EMBL" id="MBFS01001872">
    <property type="protein sequence ID" value="PVV00582.1"/>
    <property type="molecule type" value="Genomic_DNA"/>
</dbReference>
<accession>A0A2T9Z7Q4</accession>
<evidence type="ECO:0000256" key="2">
    <source>
        <dbReference type="SAM" id="Phobius"/>
    </source>
</evidence>
<protein>
    <submittedName>
        <fullName evidence="3">Uncharacterized protein</fullName>
    </submittedName>
</protein>
<dbReference type="AlphaFoldDB" id="A0A2T9Z7Q4"/>
<evidence type="ECO:0000313" key="4">
    <source>
        <dbReference type="Proteomes" id="UP000245609"/>
    </source>
</evidence>
<keyword evidence="4" id="KW-1185">Reference proteome</keyword>
<evidence type="ECO:0000313" key="3">
    <source>
        <dbReference type="EMBL" id="PVV00582.1"/>
    </source>
</evidence>
<feature type="region of interest" description="Disordered" evidence="1">
    <location>
        <begin position="42"/>
        <end position="61"/>
    </location>
</feature>
<gene>
    <name evidence="3" type="ORF">BB560_005033</name>
</gene>
<feature type="non-terminal residue" evidence="3">
    <location>
        <position position="1"/>
    </location>
</feature>
<dbReference type="Proteomes" id="UP000245609">
    <property type="component" value="Unassembled WGS sequence"/>
</dbReference>